<name>Q2RN01_RHORT</name>
<sequence length="381" mass="40097">MKKKRLAIMLVGSVVLFGGVIGFTVFRDHMIAQYFANQPEPVITVTVEDARAEDWQDTIPAVGTLRAINGVTVGAAVAGIVETISFESGQRVKKGDLLVRLDDGEERGELDAVRAQAELSRITAGRARRLVQSAAGTRANLDDAEAQLRVNLATIGQLEARVAKKTVTAPFDGVLGVRAVDLGEYVTAGQTLVDLQDLSVILADFSVSQKDLGRVAVGAKLTLTTDAWPGRAFEGTIKAIAPKVDANTGMAVVEGRFDNPDGALRPGMFAKLAVLRAERQSVVTVPATAVTYSLHGDALYVLKEAGEDGKVRVDRITVTTGVRRGDRVVVTAGLSAGQRVVTSGQVKLNDGSAVAVAQAPLNTAARAESGAKGDSTKDTLR</sequence>
<dbReference type="EnsemblBacteria" id="ABC24494">
    <property type="protein sequence ID" value="ABC24494"/>
    <property type="gene ID" value="Rru_A3700"/>
</dbReference>
<evidence type="ECO:0000313" key="8">
    <source>
        <dbReference type="EMBL" id="ABC24494.1"/>
    </source>
</evidence>
<dbReference type="PATRIC" id="fig|269796.9.peg.3823"/>
<dbReference type="Gene3D" id="2.40.50.100">
    <property type="match status" value="1"/>
</dbReference>
<dbReference type="PANTHER" id="PTHR30469:SF11">
    <property type="entry name" value="BLL4320 PROTEIN"/>
    <property type="match status" value="1"/>
</dbReference>
<evidence type="ECO:0000256" key="1">
    <source>
        <dbReference type="ARBA" id="ARBA00004196"/>
    </source>
</evidence>
<comment type="subcellular location">
    <subcellularLocation>
        <location evidence="1">Cell envelope</location>
    </subcellularLocation>
</comment>
<proteinExistence type="inferred from homology"/>
<evidence type="ECO:0000259" key="7">
    <source>
        <dbReference type="Pfam" id="PF25967"/>
    </source>
</evidence>
<reference evidence="8 9" key="1">
    <citation type="journal article" date="2011" name="Stand. Genomic Sci.">
        <title>Complete genome sequence of Rhodospirillum rubrum type strain (S1).</title>
        <authorList>
            <person name="Munk A.C."/>
            <person name="Copeland A."/>
            <person name="Lucas S."/>
            <person name="Lapidus A."/>
            <person name="Del Rio T.G."/>
            <person name="Barry K."/>
            <person name="Detter J.C."/>
            <person name="Hammon N."/>
            <person name="Israni S."/>
            <person name="Pitluck S."/>
            <person name="Brettin T."/>
            <person name="Bruce D."/>
            <person name="Han C."/>
            <person name="Tapia R."/>
            <person name="Gilna P."/>
            <person name="Schmutz J."/>
            <person name="Larimer F."/>
            <person name="Land M."/>
            <person name="Kyrpides N.C."/>
            <person name="Mavromatis K."/>
            <person name="Richardson P."/>
            <person name="Rohde M."/>
            <person name="Goker M."/>
            <person name="Klenk H.P."/>
            <person name="Zhang Y."/>
            <person name="Roberts G.P."/>
            <person name="Reslewic S."/>
            <person name="Schwartz D.C."/>
        </authorList>
    </citation>
    <scope>NUCLEOTIDE SEQUENCE [LARGE SCALE GENOMIC DNA]</scope>
    <source>
        <strain evidence="9">ATCC 11170 / ATH 1.1.1 / DSM 467 / LMG 4362 / NCIMB 8255 / S1</strain>
    </source>
</reference>
<dbReference type="NCBIfam" id="TIGR01730">
    <property type="entry name" value="RND_mfp"/>
    <property type="match status" value="1"/>
</dbReference>
<dbReference type="SUPFAM" id="SSF111369">
    <property type="entry name" value="HlyD-like secretion proteins"/>
    <property type="match status" value="1"/>
</dbReference>
<accession>Q2RN01</accession>
<organism evidence="8 9">
    <name type="scientific">Rhodospirillum rubrum (strain ATCC 11170 / ATH 1.1.1 / DSM 467 / LMG 4362 / NCIMB 8255 / S1)</name>
    <dbReference type="NCBI Taxonomy" id="269796"/>
    <lineage>
        <taxon>Bacteria</taxon>
        <taxon>Pseudomonadati</taxon>
        <taxon>Pseudomonadota</taxon>
        <taxon>Alphaproteobacteria</taxon>
        <taxon>Rhodospirillales</taxon>
        <taxon>Rhodospirillaceae</taxon>
        <taxon>Rhodospirillum</taxon>
    </lineage>
</organism>
<keyword evidence="9" id="KW-1185">Reference proteome</keyword>
<protein>
    <submittedName>
        <fullName evidence="8">Secretion protein HlyD</fullName>
    </submittedName>
</protein>
<dbReference type="FunFam" id="2.40.30.170:FF:000010">
    <property type="entry name" value="Efflux RND transporter periplasmic adaptor subunit"/>
    <property type="match status" value="1"/>
</dbReference>
<evidence type="ECO:0000259" key="6">
    <source>
        <dbReference type="Pfam" id="PF25954"/>
    </source>
</evidence>
<evidence type="ECO:0000256" key="2">
    <source>
        <dbReference type="ARBA" id="ARBA00009477"/>
    </source>
</evidence>
<dbReference type="PANTHER" id="PTHR30469">
    <property type="entry name" value="MULTIDRUG RESISTANCE PROTEIN MDTA"/>
    <property type="match status" value="1"/>
</dbReference>
<evidence type="ECO:0000313" key="9">
    <source>
        <dbReference type="Proteomes" id="UP000001929"/>
    </source>
</evidence>
<dbReference type="Pfam" id="PF25917">
    <property type="entry name" value="BSH_RND"/>
    <property type="match status" value="1"/>
</dbReference>
<evidence type="ECO:0000256" key="3">
    <source>
        <dbReference type="ARBA" id="ARBA00022448"/>
    </source>
</evidence>
<dbReference type="EMBL" id="CP000230">
    <property type="protein sequence ID" value="ABC24494.1"/>
    <property type="molecule type" value="Genomic_DNA"/>
</dbReference>
<dbReference type="PhylomeDB" id="Q2RN01"/>
<gene>
    <name evidence="8" type="ordered locus">Rru_A3700</name>
</gene>
<dbReference type="Gene3D" id="2.40.420.20">
    <property type="match status" value="1"/>
</dbReference>
<dbReference type="GO" id="GO:1990281">
    <property type="term" value="C:efflux pump complex"/>
    <property type="evidence" value="ECO:0007669"/>
    <property type="project" value="TreeGrafter"/>
</dbReference>
<feature type="domain" description="Multidrug resistance protein MdtA-like C-terminal permuted SH3" evidence="7">
    <location>
        <begin position="282"/>
        <end position="344"/>
    </location>
</feature>
<dbReference type="STRING" id="269796.Rru_A3700"/>
<dbReference type="Proteomes" id="UP000001929">
    <property type="component" value="Chromosome"/>
</dbReference>
<comment type="similarity">
    <text evidence="2">Belongs to the membrane fusion protein (MFP) (TC 8.A.1) family.</text>
</comment>
<keyword evidence="3" id="KW-0813">Transport</keyword>
<dbReference type="HOGENOM" id="CLU_018816_1_2_5"/>
<evidence type="ECO:0000256" key="4">
    <source>
        <dbReference type="SAM" id="Coils"/>
    </source>
</evidence>
<dbReference type="InterPro" id="IPR058627">
    <property type="entry name" value="MdtA-like_C"/>
</dbReference>
<evidence type="ECO:0000259" key="5">
    <source>
        <dbReference type="Pfam" id="PF25917"/>
    </source>
</evidence>
<feature type="coiled-coil region" evidence="4">
    <location>
        <begin position="127"/>
        <end position="161"/>
    </location>
</feature>
<dbReference type="Gene3D" id="1.10.287.470">
    <property type="entry name" value="Helix hairpin bin"/>
    <property type="match status" value="1"/>
</dbReference>
<dbReference type="RefSeq" id="WP_011391447.1">
    <property type="nucleotide sequence ID" value="NC_007643.1"/>
</dbReference>
<dbReference type="InterPro" id="IPR006143">
    <property type="entry name" value="RND_pump_MFP"/>
</dbReference>
<dbReference type="InterPro" id="IPR058625">
    <property type="entry name" value="MdtA-like_BSH"/>
</dbReference>
<dbReference type="KEGG" id="rru:Rru_A3700"/>
<dbReference type="eggNOG" id="COG0845">
    <property type="taxonomic scope" value="Bacteria"/>
</dbReference>
<dbReference type="InterPro" id="IPR058792">
    <property type="entry name" value="Beta-barrel_RND_2"/>
</dbReference>
<feature type="domain" description="Multidrug resistance protein MdtA-like barrel-sandwich hybrid" evidence="5">
    <location>
        <begin position="70"/>
        <end position="192"/>
    </location>
</feature>
<dbReference type="Pfam" id="PF25954">
    <property type="entry name" value="Beta-barrel_RND_2"/>
    <property type="match status" value="1"/>
</dbReference>
<dbReference type="Gene3D" id="2.40.30.170">
    <property type="match status" value="1"/>
</dbReference>
<keyword evidence="4" id="KW-0175">Coiled coil</keyword>
<dbReference type="Pfam" id="PF25967">
    <property type="entry name" value="RND-MFP_C"/>
    <property type="match status" value="1"/>
</dbReference>
<feature type="domain" description="CusB-like beta-barrel" evidence="6">
    <location>
        <begin position="205"/>
        <end position="274"/>
    </location>
</feature>
<dbReference type="AlphaFoldDB" id="Q2RN01"/>
<dbReference type="GO" id="GO:0015562">
    <property type="term" value="F:efflux transmembrane transporter activity"/>
    <property type="evidence" value="ECO:0007669"/>
    <property type="project" value="TreeGrafter"/>
</dbReference>